<name>A0ABV7EM47_9GAMM</name>
<dbReference type="RefSeq" id="WP_380688156.1">
    <property type="nucleotide sequence ID" value="NZ_JBHRSS010000003.1"/>
</dbReference>
<gene>
    <name evidence="2" type="ORF">ACFOSU_07790</name>
</gene>
<evidence type="ECO:0000313" key="2">
    <source>
        <dbReference type="EMBL" id="MFC3103790.1"/>
    </source>
</evidence>
<proteinExistence type="predicted"/>
<dbReference type="InterPro" id="IPR010634">
    <property type="entry name" value="DUF1223"/>
</dbReference>
<evidence type="ECO:0000313" key="3">
    <source>
        <dbReference type="Proteomes" id="UP001595462"/>
    </source>
</evidence>
<dbReference type="PANTHER" id="PTHR36057:SF1">
    <property type="entry name" value="LIPOPROTEIN LIPID ATTACHMENT SITE-LIKE PROTEIN, PUTATIVE (DUF1223)-RELATED"/>
    <property type="match status" value="1"/>
</dbReference>
<feature type="signal peptide" evidence="1">
    <location>
        <begin position="1"/>
        <end position="24"/>
    </location>
</feature>
<accession>A0ABV7EM47</accession>
<dbReference type="EMBL" id="JBHRSS010000003">
    <property type="protein sequence ID" value="MFC3103790.1"/>
    <property type="molecule type" value="Genomic_DNA"/>
</dbReference>
<reference evidence="3" key="1">
    <citation type="journal article" date="2019" name="Int. J. Syst. Evol. Microbiol.">
        <title>The Global Catalogue of Microorganisms (GCM) 10K type strain sequencing project: providing services to taxonomists for standard genome sequencing and annotation.</title>
        <authorList>
            <consortium name="The Broad Institute Genomics Platform"/>
            <consortium name="The Broad Institute Genome Sequencing Center for Infectious Disease"/>
            <person name="Wu L."/>
            <person name="Ma J."/>
        </authorList>
    </citation>
    <scope>NUCLEOTIDE SEQUENCE [LARGE SCALE GENOMIC DNA]</scope>
    <source>
        <strain evidence="3">KCTC 52640</strain>
    </source>
</reference>
<dbReference type="Proteomes" id="UP001595462">
    <property type="component" value="Unassembled WGS sequence"/>
</dbReference>
<protein>
    <submittedName>
        <fullName evidence="2">DUF1223 domain-containing protein</fullName>
    </submittedName>
</protein>
<dbReference type="InterPro" id="IPR013783">
    <property type="entry name" value="Ig-like_fold"/>
</dbReference>
<dbReference type="SUPFAM" id="SSF52833">
    <property type="entry name" value="Thioredoxin-like"/>
    <property type="match status" value="1"/>
</dbReference>
<dbReference type="Pfam" id="PF06764">
    <property type="entry name" value="DUF1223"/>
    <property type="match status" value="1"/>
</dbReference>
<sequence length="255" mass="27963">MGRAFFALMLCLAGLSALPCSASAADAPKPVVLELFTSNSCEQCPPANEFMRRLQASPPPGIEPILLSEHVDYWNPYGWVDRYSSAQFTERQKIYGWDNFQGKIYTPQLIIDGRRSTVGTWENDVHAAIRDLATQANRPVSIGFEPTQEQMLAVQIDFARAPEDDLSQIWVALVQDNVVAKVDAGENGGRTLHEDGLVRTLIQARASGSDATQATHYRASLTLPSGVDRADLAVVAFAQRADNHAIVGATRRPLR</sequence>
<feature type="chain" id="PRO_5047027641" evidence="1">
    <location>
        <begin position="25"/>
        <end position="255"/>
    </location>
</feature>
<keyword evidence="3" id="KW-1185">Reference proteome</keyword>
<evidence type="ECO:0000256" key="1">
    <source>
        <dbReference type="SAM" id="SignalP"/>
    </source>
</evidence>
<keyword evidence="1" id="KW-0732">Signal</keyword>
<dbReference type="Gene3D" id="2.60.40.10">
    <property type="entry name" value="Immunoglobulins"/>
    <property type="match status" value="1"/>
</dbReference>
<dbReference type="PANTHER" id="PTHR36057">
    <property type="match status" value="1"/>
</dbReference>
<dbReference type="InterPro" id="IPR036249">
    <property type="entry name" value="Thioredoxin-like_sf"/>
</dbReference>
<comment type="caution">
    <text evidence="2">The sequence shown here is derived from an EMBL/GenBank/DDBJ whole genome shotgun (WGS) entry which is preliminary data.</text>
</comment>
<organism evidence="2 3">
    <name type="scientific">Salinisphaera aquimarina</name>
    <dbReference type="NCBI Taxonomy" id="2094031"/>
    <lineage>
        <taxon>Bacteria</taxon>
        <taxon>Pseudomonadati</taxon>
        <taxon>Pseudomonadota</taxon>
        <taxon>Gammaproteobacteria</taxon>
        <taxon>Salinisphaerales</taxon>
        <taxon>Salinisphaeraceae</taxon>
        <taxon>Salinisphaera</taxon>
    </lineage>
</organism>